<evidence type="ECO:0000259" key="2">
    <source>
        <dbReference type="Pfam" id="PF00149"/>
    </source>
</evidence>
<protein>
    <submittedName>
        <fullName evidence="3">Metallophosphoesterase domain</fullName>
    </submittedName>
</protein>
<feature type="compositionally biased region" description="Basic and acidic residues" evidence="1">
    <location>
        <begin position="30"/>
        <end position="43"/>
    </location>
</feature>
<dbReference type="Gene3D" id="3.60.21.10">
    <property type="match status" value="1"/>
</dbReference>
<dbReference type="InterPro" id="IPR029052">
    <property type="entry name" value="Metallo-depent_PP-like"/>
</dbReference>
<dbReference type="SUPFAM" id="SSF56300">
    <property type="entry name" value="Metallo-dependent phosphatases"/>
    <property type="match status" value="1"/>
</dbReference>
<evidence type="ECO:0000313" key="4">
    <source>
        <dbReference type="Proteomes" id="UP000554235"/>
    </source>
</evidence>
<feature type="domain" description="Calcineurin-like phosphoesterase" evidence="2">
    <location>
        <begin position="68"/>
        <end position="235"/>
    </location>
</feature>
<dbReference type="InterPro" id="IPR004843">
    <property type="entry name" value="Calcineurin-like_PHP"/>
</dbReference>
<dbReference type="InterPro" id="IPR051693">
    <property type="entry name" value="UPF0046_metallophosphoest"/>
</dbReference>
<comment type="caution">
    <text evidence="3">The sequence shown here is derived from an EMBL/GenBank/DDBJ whole genome shotgun (WGS) entry which is preliminary data.</text>
</comment>
<gene>
    <name evidence="3" type="ORF">FALBO_9714</name>
</gene>
<dbReference type="EMBL" id="JAADYS010001350">
    <property type="protein sequence ID" value="KAF4463458.1"/>
    <property type="molecule type" value="Genomic_DNA"/>
</dbReference>
<organism evidence="3 4">
    <name type="scientific">Fusarium albosuccineum</name>
    <dbReference type="NCBI Taxonomy" id="1237068"/>
    <lineage>
        <taxon>Eukaryota</taxon>
        <taxon>Fungi</taxon>
        <taxon>Dikarya</taxon>
        <taxon>Ascomycota</taxon>
        <taxon>Pezizomycotina</taxon>
        <taxon>Sordariomycetes</taxon>
        <taxon>Hypocreomycetidae</taxon>
        <taxon>Hypocreales</taxon>
        <taxon>Nectriaceae</taxon>
        <taxon>Fusarium</taxon>
        <taxon>Fusarium decemcellulare species complex</taxon>
    </lineage>
</organism>
<sequence>MATYYRPTAWQKFRRDSSTQLAFWLQSRRRATEPEPEHEHEPACSHSDSQPITVVCVSDTHCTQPELPDGDVLLHAGDLTDKGTFEELQAQLDWLKTSPHKYKVVVGGNHDKLLDPDYVRQFPDRICEDKGTARSDLSWGDIIYLHNSSTTLKFANGRRLKIYGSPLTEWCGTWAFQYPPIRQVWAGAVPDDTDILLTHGPPKGHLDNKGKGCPQLLKEICRVRPRMVVFGHIHIGAGVEEMTYTGADGAYNRVMMGDGGFLACILMAFWVLVEGLWPQGSRRGGVKPPPSLTTTLVNAAVACSHSHEQELTVKVVDIQAPLIGCLHDDQASMLVQVTE</sequence>
<accession>A0A8H4PAF8</accession>
<dbReference type="Pfam" id="PF00149">
    <property type="entry name" value="Metallophos"/>
    <property type="match status" value="1"/>
</dbReference>
<name>A0A8H4PAF8_9HYPO</name>
<dbReference type="AlphaFoldDB" id="A0A8H4PAF8"/>
<dbReference type="GO" id="GO:0016787">
    <property type="term" value="F:hydrolase activity"/>
    <property type="evidence" value="ECO:0007669"/>
    <property type="project" value="InterPro"/>
</dbReference>
<dbReference type="PANTHER" id="PTHR12905:SF18">
    <property type="entry name" value="ESTER HYDROLASE, PUTATIVE (AFU_ORTHOLOGUE AFUA_4G03130)-RELATED"/>
    <property type="match status" value="1"/>
</dbReference>
<dbReference type="Proteomes" id="UP000554235">
    <property type="component" value="Unassembled WGS sequence"/>
</dbReference>
<evidence type="ECO:0000313" key="3">
    <source>
        <dbReference type="EMBL" id="KAF4463458.1"/>
    </source>
</evidence>
<dbReference type="OrthoDB" id="630188at2759"/>
<feature type="region of interest" description="Disordered" evidence="1">
    <location>
        <begin position="27"/>
        <end position="47"/>
    </location>
</feature>
<dbReference type="PANTHER" id="PTHR12905">
    <property type="entry name" value="METALLOPHOSPHOESTERASE"/>
    <property type="match status" value="1"/>
</dbReference>
<reference evidence="3 4" key="1">
    <citation type="submission" date="2020-01" db="EMBL/GenBank/DDBJ databases">
        <title>Identification and distribution of gene clusters putatively required for synthesis of sphingolipid metabolism inhibitors in phylogenetically diverse species of the filamentous fungus Fusarium.</title>
        <authorList>
            <person name="Kim H.-S."/>
            <person name="Busman M."/>
            <person name="Brown D.W."/>
            <person name="Divon H."/>
            <person name="Uhlig S."/>
            <person name="Proctor R.H."/>
        </authorList>
    </citation>
    <scope>NUCLEOTIDE SEQUENCE [LARGE SCALE GENOMIC DNA]</scope>
    <source>
        <strain evidence="3 4">NRRL 20459</strain>
    </source>
</reference>
<dbReference type="CDD" id="cd07379">
    <property type="entry name" value="MPP_239FB"/>
    <property type="match status" value="1"/>
</dbReference>
<keyword evidence="4" id="KW-1185">Reference proteome</keyword>
<proteinExistence type="predicted"/>
<evidence type="ECO:0000256" key="1">
    <source>
        <dbReference type="SAM" id="MobiDB-lite"/>
    </source>
</evidence>